<dbReference type="Proteomes" id="UP000184406">
    <property type="component" value="Unassembled WGS sequence"/>
</dbReference>
<feature type="chain" id="PRO_5013382048" evidence="1">
    <location>
        <begin position="22"/>
        <end position="121"/>
    </location>
</feature>
<sequence>MKYFIFLCLVVFFIGSRSLNAQQRAIPSLDENANNDLREKDWSKHEANAFGKKGIGIKDSIVFDFNFKDALSGFMDHQRSTGIISEKKTVEMPVVRPSGNYPMTIYPIDTTKAYAARIYKY</sequence>
<feature type="signal peptide" evidence="1">
    <location>
        <begin position="1"/>
        <end position="21"/>
    </location>
</feature>
<name>A0A1M5GWR9_9FLAO</name>
<dbReference type="EMBL" id="FQUX01000012">
    <property type="protein sequence ID" value="SHG08160.1"/>
    <property type="molecule type" value="Genomic_DNA"/>
</dbReference>
<dbReference type="AlphaFoldDB" id="A0A1M5GWR9"/>
<keyword evidence="1" id="KW-0732">Signal</keyword>
<gene>
    <name evidence="2" type="ORF">SAMN03080594_11255</name>
</gene>
<accession>A0A1M5GWR9</accession>
<protein>
    <submittedName>
        <fullName evidence="2">Uncharacterized protein</fullName>
    </submittedName>
</protein>
<organism evidence="2 3">
    <name type="scientific">Arenibacter palladensis</name>
    <dbReference type="NCBI Taxonomy" id="237373"/>
    <lineage>
        <taxon>Bacteria</taxon>
        <taxon>Pseudomonadati</taxon>
        <taxon>Bacteroidota</taxon>
        <taxon>Flavobacteriia</taxon>
        <taxon>Flavobacteriales</taxon>
        <taxon>Flavobacteriaceae</taxon>
        <taxon>Arenibacter</taxon>
    </lineage>
</organism>
<evidence type="ECO:0000256" key="1">
    <source>
        <dbReference type="SAM" id="SignalP"/>
    </source>
</evidence>
<keyword evidence="3" id="KW-1185">Reference proteome</keyword>
<dbReference type="OrthoDB" id="1445848at2"/>
<reference evidence="3" key="1">
    <citation type="submission" date="2016-11" db="EMBL/GenBank/DDBJ databases">
        <authorList>
            <person name="Varghese N."/>
            <person name="Submissions S."/>
        </authorList>
    </citation>
    <scope>NUCLEOTIDE SEQUENCE [LARGE SCALE GENOMIC DNA]</scope>
    <source>
        <strain evidence="3">DSM 17539</strain>
    </source>
</reference>
<evidence type="ECO:0000313" key="3">
    <source>
        <dbReference type="Proteomes" id="UP000184406"/>
    </source>
</evidence>
<dbReference type="RefSeq" id="WP_072865394.1">
    <property type="nucleotide sequence ID" value="NZ_FQUX01000012.1"/>
</dbReference>
<proteinExistence type="predicted"/>
<evidence type="ECO:0000313" key="2">
    <source>
        <dbReference type="EMBL" id="SHG08160.1"/>
    </source>
</evidence>